<dbReference type="InterPro" id="IPR011009">
    <property type="entry name" value="Kinase-like_dom_sf"/>
</dbReference>
<sequence length="1241" mass="141651">MPDSGDVSSDEHQLQRSSSLVSLPEGQKRKRSKAESRKAYRGRMSLGASANRNLSIALKAEQRRKSRQNYDDEDDRDYSYLPPTSSSHTINRQSSEQEGRLSSRNSGRLFNCIPLEDNQENISPTTSARRLSNVSLEWEEVGSPHSIGEIERRRLHNVFSFVKDGKEERHKLGDYLWLALKAYFAGKDVRGRFDAAVIYDPQICMLRTQRIEVIQEILNFRLEHEFSEETVLTQEYLQVYIKKQMEIGELMEKFARFESLFPHRAAMKKQCEQRGILADLVEVEGRLDVLNAWMNTTEQLCDKVEQLGQMLCVSQNAQGKEGWPRPRHGTAPSNIDSISAIVSSFVAEMLKVKGMKRVLTKVSTMCEELLLRATVLLQQPASSYAQAAAVRIQMVLEWLRARSVVSMPDGSEIDPPSLKTFVEEARGCIEEAVRLKRHYLDTIAYTCKNVTEVLDPEYDKLLVSVFQNYRCYVSKLAAAFAQPSHCLFTLLERQWSSAWSCAPFIDGGIKNITDSFCEIMCTTMKRVVVKFWEAGVYRITQGIDDGSVESISDGESAGNEKEIRRRRQLNTLVREAQERAARTFQVIKTMTNNLMTASCFVVTQDNRAVAKSLQDHVLLNILAPDHSENAWPISLLCKPTDHGTLLHLLTTVYHGGVPDSNHLIVLPIPYENFTAEWQAERATLTVCQKIADNLKLFRTDRVVVIGTMLDALHRRSPTIYRHCSQNSAPHSHIHQQMIDFANQLDSFSQDIVSKLYEVTTHKAFYDADNKRAAHSTLLTMFNFAFHYYREVGRIVWEVHELRSSFAKRCVVLLENWKNLVPSLETHYSSNVPLWAKVAFNFMQHISEPQWTQHMNDDIFVRLRSILEFCMNSSQQVECQTPAARRDTITDSGYVSPRATQQAPKDRAEMLRDAADKTDLDIEQRRIEKNILQLGRVLNYHQGKNAVSNVYEIQKAPFQFQLLEKIGEGNFGDVYKALNMDKCCVIAVKKIRARGAERLKILKGEVDILRNLSHQNLVRYYGMEVQGDEVLLLMEYCAEGTLEKICREGMDMTLVRRYTNHLLQAVQYIHEKLVIHRDIKPANIFLDLSCVLKLGDFGSSIRLSANATFAGEFKEMTGTPSYMAPETFTGGQVMNHDEDTGTNTYRGYGRAVDIWSVGCVVLEMVTGARPWDKCDMYQIALNLGNKKRPAYPANCLPLLRHFLDLCLEFDDRARPSATRMLQDPFVNIHTDPQGTIERHLFS</sequence>
<keyword evidence="2" id="KW-0723">Serine/threonine-protein kinase</keyword>
<dbReference type="PROSITE" id="PS50011">
    <property type="entry name" value="PROTEIN_KINASE_DOM"/>
    <property type="match status" value="1"/>
</dbReference>
<evidence type="ECO:0000256" key="7">
    <source>
        <dbReference type="PROSITE-ProRule" id="PRU10141"/>
    </source>
</evidence>
<dbReference type="PANTHER" id="PTHR48016:SF32">
    <property type="entry name" value="MITOGEN-ACTIVATED PROTEIN KINASE KINASE KINASE 4"/>
    <property type="match status" value="1"/>
</dbReference>
<dbReference type="Gene3D" id="1.10.510.10">
    <property type="entry name" value="Transferase(Phosphotransferase) domain 1"/>
    <property type="match status" value="1"/>
</dbReference>
<dbReference type="InterPro" id="IPR050538">
    <property type="entry name" value="MAP_kinase_kinase_kinase"/>
</dbReference>
<dbReference type="InterPro" id="IPR017441">
    <property type="entry name" value="Protein_kinase_ATP_BS"/>
</dbReference>
<evidence type="ECO:0000256" key="2">
    <source>
        <dbReference type="ARBA" id="ARBA00022527"/>
    </source>
</evidence>
<comment type="similarity">
    <text evidence="1">Belongs to the protein kinase superfamily. STE Ser/Thr protein kinase family. MAP kinase kinase kinase subfamily.</text>
</comment>
<evidence type="ECO:0000256" key="1">
    <source>
        <dbReference type="ARBA" id="ARBA00006529"/>
    </source>
</evidence>
<gene>
    <name evidence="10" type="ORF">MSPICULIGERA_LOCUS15873</name>
</gene>
<evidence type="ECO:0000256" key="5">
    <source>
        <dbReference type="ARBA" id="ARBA00022777"/>
    </source>
</evidence>
<dbReference type="SMART" id="SM00220">
    <property type="entry name" value="S_TKc"/>
    <property type="match status" value="1"/>
</dbReference>
<feature type="binding site" evidence="7">
    <location>
        <position position="989"/>
    </location>
    <ligand>
        <name>ATP</name>
        <dbReference type="ChEBI" id="CHEBI:30616"/>
    </ligand>
</feature>
<feature type="compositionally biased region" description="Polar residues" evidence="8">
    <location>
        <begin position="82"/>
        <end position="94"/>
    </location>
</feature>
<evidence type="ECO:0000256" key="6">
    <source>
        <dbReference type="ARBA" id="ARBA00022840"/>
    </source>
</evidence>
<evidence type="ECO:0000259" key="9">
    <source>
        <dbReference type="PROSITE" id="PS50011"/>
    </source>
</evidence>
<dbReference type="GO" id="GO:0000165">
    <property type="term" value="P:MAPK cascade"/>
    <property type="evidence" value="ECO:0007669"/>
    <property type="project" value="InterPro"/>
</dbReference>
<keyword evidence="4 7" id="KW-0547">Nucleotide-binding</keyword>
<dbReference type="AlphaFoldDB" id="A0AA36D119"/>
<comment type="caution">
    <text evidence="10">The sequence shown here is derived from an EMBL/GenBank/DDBJ whole genome shotgun (WGS) entry which is preliminary data.</text>
</comment>
<evidence type="ECO:0000313" key="10">
    <source>
        <dbReference type="EMBL" id="CAJ0577603.1"/>
    </source>
</evidence>
<dbReference type="Pfam" id="PF19431">
    <property type="entry name" value="MEKK4_N"/>
    <property type="match status" value="1"/>
</dbReference>
<dbReference type="InterPro" id="IPR045801">
    <property type="entry name" value="MEKK4_N"/>
</dbReference>
<dbReference type="GO" id="GO:0005524">
    <property type="term" value="F:ATP binding"/>
    <property type="evidence" value="ECO:0007669"/>
    <property type="project" value="UniProtKB-UniRule"/>
</dbReference>
<keyword evidence="6 7" id="KW-0067">ATP-binding</keyword>
<feature type="domain" description="Protein kinase" evidence="9">
    <location>
        <begin position="959"/>
        <end position="1225"/>
    </location>
</feature>
<evidence type="ECO:0000313" key="11">
    <source>
        <dbReference type="Proteomes" id="UP001177023"/>
    </source>
</evidence>
<keyword evidence="11" id="KW-1185">Reference proteome</keyword>
<organism evidence="10 11">
    <name type="scientific">Mesorhabditis spiculigera</name>
    <dbReference type="NCBI Taxonomy" id="96644"/>
    <lineage>
        <taxon>Eukaryota</taxon>
        <taxon>Metazoa</taxon>
        <taxon>Ecdysozoa</taxon>
        <taxon>Nematoda</taxon>
        <taxon>Chromadorea</taxon>
        <taxon>Rhabditida</taxon>
        <taxon>Rhabditina</taxon>
        <taxon>Rhabditomorpha</taxon>
        <taxon>Rhabditoidea</taxon>
        <taxon>Rhabditidae</taxon>
        <taxon>Mesorhabditinae</taxon>
        <taxon>Mesorhabditis</taxon>
    </lineage>
</organism>
<accession>A0AA36D119</accession>
<feature type="region of interest" description="Disordered" evidence="8">
    <location>
        <begin position="1"/>
        <end position="103"/>
    </location>
</feature>
<name>A0AA36D119_9BILA</name>
<feature type="non-terminal residue" evidence="10">
    <location>
        <position position="1"/>
    </location>
</feature>
<evidence type="ECO:0000256" key="8">
    <source>
        <dbReference type="SAM" id="MobiDB-lite"/>
    </source>
</evidence>
<reference evidence="10" key="1">
    <citation type="submission" date="2023-06" db="EMBL/GenBank/DDBJ databases">
        <authorList>
            <person name="Delattre M."/>
        </authorList>
    </citation>
    <scope>NUCLEOTIDE SEQUENCE</scope>
    <source>
        <strain evidence="10">AF72</strain>
    </source>
</reference>
<evidence type="ECO:0000256" key="3">
    <source>
        <dbReference type="ARBA" id="ARBA00022679"/>
    </source>
</evidence>
<dbReference type="Pfam" id="PF00069">
    <property type="entry name" value="Pkinase"/>
    <property type="match status" value="1"/>
</dbReference>
<proteinExistence type="inferred from homology"/>
<protein>
    <recommendedName>
        <fullName evidence="9">Protein kinase domain-containing protein</fullName>
    </recommendedName>
</protein>
<dbReference type="PROSITE" id="PS00108">
    <property type="entry name" value="PROTEIN_KINASE_ST"/>
    <property type="match status" value="1"/>
</dbReference>
<evidence type="ECO:0000256" key="4">
    <source>
        <dbReference type="ARBA" id="ARBA00022741"/>
    </source>
</evidence>
<keyword evidence="3" id="KW-0808">Transferase</keyword>
<dbReference type="InterPro" id="IPR008271">
    <property type="entry name" value="Ser/Thr_kinase_AS"/>
</dbReference>
<dbReference type="InterPro" id="IPR000719">
    <property type="entry name" value="Prot_kinase_dom"/>
</dbReference>
<dbReference type="Proteomes" id="UP001177023">
    <property type="component" value="Unassembled WGS sequence"/>
</dbReference>
<dbReference type="PROSITE" id="PS00107">
    <property type="entry name" value="PROTEIN_KINASE_ATP"/>
    <property type="match status" value="1"/>
</dbReference>
<dbReference type="PANTHER" id="PTHR48016">
    <property type="entry name" value="MAP KINASE KINASE KINASE SSK2-RELATED-RELATED"/>
    <property type="match status" value="1"/>
</dbReference>
<dbReference type="EMBL" id="CATQJA010002651">
    <property type="protein sequence ID" value="CAJ0577603.1"/>
    <property type="molecule type" value="Genomic_DNA"/>
</dbReference>
<dbReference type="SUPFAM" id="SSF56112">
    <property type="entry name" value="Protein kinase-like (PK-like)"/>
    <property type="match status" value="1"/>
</dbReference>
<dbReference type="GO" id="GO:0004674">
    <property type="term" value="F:protein serine/threonine kinase activity"/>
    <property type="evidence" value="ECO:0007669"/>
    <property type="project" value="UniProtKB-KW"/>
</dbReference>
<keyword evidence="5" id="KW-0418">Kinase</keyword>